<dbReference type="InterPro" id="IPR001466">
    <property type="entry name" value="Beta-lactam-related"/>
</dbReference>
<keyword evidence="5" id="KW-1185">Reference proteome</keyword>
<protein>
    <submittedName>
        <fullName evidence="4">CubicO group peptidase, beta-lactamase class C family</fullName>
    </submittedName>
</protein>
<dbReference type="Gene3D" id="3.40.710.10">
    <property type="entry name" value="DD-peptidase/beta-lactamase superfamily"/>
    <property type="match status" value="1"/>
</dbReference>
<dbReference type="PANTHER" id="PTHR46825">
    <property type="entry name" value="D-ALANYL-D-ALANINE-CARBOXYPEPTIDASE/ENDOPEPTIDASE AMPH"/>
    <property type="match status" value="1"/>
</dbReference>
<reference evidence="5" key="1">
    <citation type="submission" date="2016-11" db="EMBL/GenBank/DDBJ databases">
        <authorList>
            <person name="Varghese N."/>
            <person name="Submissions S."/>
        </authorList>
    </citation>
    <scope>NUCLEOTIDE SEQUENCE [LARGE SCALE GENOMIC DNA]</scope>
    <source>
        <strain evidence="5">DSM 25330</strain>
    </source>
</reference>
<gene>
    <name evidence="4" type="ORF">SAMN05444148_1499</name>
</gene>
<name>A0A1M5PIJ4_9FLAO</name>
<dbReference type="AlphaFoldDB" id="A0A1M5PIJ4"/>
<dbReference type="SUPFAM" id="SSF56601">
    <property type="entry name" value="beta-lactamase/transpeptidase-like"/>
    <property type="match status" value="1"/>
</dbReference>
<evidence type="ECO:0000313" key="4">
    <source>
        <dbReference type="EMBL" id="SHH01577.1"/>
    </source>
</evidence>
<dbReference type="Proteomes" id="UP000184522">
    <property type="component" value="Unassembled WGS sequence"/>
</dbReference>
<dbReference type="GO" id="GO:0016020">
    <property type="term" value="C:membrane"/>
    <property type="evidence" value="ECO:0007669"/>
    <property type="project" value="UniProtKB-SubCell"/>
</dbReference>
<dbReference type="EMBL" id="FQWS01000001">
    <property type="protein sequence ID" value="SHH01577.1"/>
    <property type="molecule type" value="Genomic_DNA"/>
</dbReference>
<keyword evidence="2" id="KW-0472">Membrane</keyword>
<evidence type="ECO:0000256" key="2">
    <source>
        <dbReference type="ARBA" id="ARBA00023136"/>
    </source>
</evidence>
<dbReference type="Pfam" id="PF00144">
    <property type="entry name" value="Beta-lactamase"/>
    <property type="match status" value="1"/>
</dbReference>
<dbReference type="STRING" id="1089305.SAMN05444148_1499"/>
<sequence>MRQILTILLLLILLISCKNEGKKTKSISSHQTEKLNKKVDEYFSALNKIGKFNGVVFAFKNDTIIIHKAYNLNQDKNSTTYVTKESQFDIHSVSKLMAHYLIEKFEIDGKIEKSESIKKFIPDFPNGDKITIEMLLNHTSGLPRSLESVKEDEINLSSEQIIEYAKKQKLLFEPGTEKQYSNVAYELVYFVIQEVSNKTFAQCLANEVFQPLGMKNSGAHFYLKENNLKKLAKNHEKDDGQIMQVDNVLSDELKTARIFSTASDLNKFLNHIKNEPFASLLQNESGVIEKSGGSDGIRVEIYTNLEYNYNFIFLANYEEVPFQKTVEDFSKILENLPYDVPKELNRKSIKLPADILKRYVGTYSFADMGNLELTFKVENENLVVYQDGEQIATLKAESENTFFDDPKEPESFEFVNNENGSFNVQMGWKGVKLKGIRK</sequence>
<feature type="domain" description="Beta-lactamase-related" evidence="3">
    <location>
        <begin position="40"/>
        <end position="274"/>
    </location>
</feature>
<dbReference type="PANTHER" id="PTHR46825:SF11">
    <property type="entry name" value="PENICILLIN-BINDING PROTEIN 4"/>
    <property type="match status" value="1"/>
</dbReference>
<comment type="subcellular location">
    <subcellularLocation>
        <location evidence="1">Membrane</location>
    </subcellularLocation>
</comment>
<dbReference type="PROSITE" id="PS51257">
    <property type="entry name" value="PROKAR_LIPOPROTEIN"/>
    <property type="match status" value="1"/>
</dbReference>
<evidence type="ECO:0000259" key="3">
    <source>
        <dbReference type="Pfam" id="PF00144"/>
    </source>
</evidence>
<dbReference type="RefSeq" id="WP_073084846.1">
    <property type="nucleotide sequence ID" value="NZ_FQWS01000001.1"/>
</dbReference>
<dbReference type="InterPro" id="IPR050491">
    <property type="entry name" value="AmpC-like"/>
</dbReference>
<dbReference type="InterPro" id="IPR012338">
    <property type="entry name" value="Beta-lactam/transpept-like"/>
</dbReference>
<organism evidence="4 5">
    <name type="scientific">Winogradskyella jejuensis</name>
    <dbReference type="NCBI Taxonomy" id="1089305"/>
    <lineage>
        <taxon>Bacteria</taxon>
        <taxon>Pseudomonadati</taxon>
        <taxon>Bacteroidota</taxon>
        <taxon>Flavobacteriia</taxon>
        <taxon>Flavobacteriales</taxon>
        <taxon>Flavobacteriaceae</taxon>
        <taxon>Winogradskyella</taxon>
    </lineage>
</organism>
<evidence type="ECO:0000313" key="5">
    <source>
        <dbReference type="Proteomes" id="UP000184522"/>
    </source>
</evidence>
<proteinExistence type="predicted"/>
<evidence type="ECO:0000256" key="1">
    <source>
        <dbReference type="ARBA" id="ARBA00004370"/>
    </source>
</evidence>
<accession>A0A1M5PIJ4</accession>
<dbReference type="OrthoDB" id="9793489at2"/>